<gene>
    <name evidence="1" type="ORF">NM208_g4650</name>
</gene>
<protein>
    <submittedName>
        <fullName evidence="1">Uncharacterized protein</fullName>
    </submittedName>
</protein>
<organism evidence="1 2">
    <name type="scientific">Fusarium decemcellulare</name>
    <dbReference type="NCBI Taxonomy" id="57161"/>
    <lineage>
        <taxon>Eukaryota</taxon>
        <taxon>Fungi</taxon>
        <taxon>Dikarya</taxon>
        <taxon>Ascomycota</taxon>
        <taxon>Pezizomycotina</taxon>
        <taxon>Sordariomycetes</taxon>
        <taxon>Hypocreomycetidae</taxon>
        <taxon>Hypocreales</taxon>
        <taxon>Nectriaceae</taxon>
        <taxon>Fusarium</taxon>
        <taxon>Fusarium decemcellulare species complex</taxon>
    </lineage>
</organism>
<proteinExistence type="predicted"/>
<accession>A0ACC1SK92</accession>
<evidence type="ECO:0000313" key="2">
    <source>
        <dbReference type="Proteomes" id="UP001148629"/>
    </source>
</evidence>
<reference evidence="1" key="1">
    <citation type="submission" date="2022-08" db="EMBL/GenBank/DDBJ databases">
        <title>Genome Sequence of Fusarium decemcellulare.</title>
        <authorList>
            <person name="Buettner E."/>
        </authorList>
    </citation>
    <scope>NUCLEOTIDE SEQUENCE</scope>
    <source>
        <strain evidence="1">Babe19</strain>
    </source>
</reference>
<sequence>MIDSYSSILFNSVQKPAVWGLLACVLIAHFTSSRFLGWYRLRNIKGPWVAGWTDLWLINRTWRGNLFEELDKVCKQYGPIARIAPNYLVCGDPLEVRRMWGVRSQFDRAPWYEGFRLDPPRDCTLSMRGGDAHAALRSKLAPGYGGKDVEGLHESIDAGVSRFIHLIEEKYLSTASDYRPVDFARKVQYMTLDIISKIAFDEPFGFMDKDDDLYGYVRTTEASIPMMQMFALIPWLIKLLQSPLCKAMMPSERDAVGLGPIMAIAKRVVGQRYGSASITRQDMLGSFVKHGLEQRESESESLVQIIAGSDTTATVLRTAMAHIATNPSVYKQLQDEIDTAIADGHASSPVTDEEARRLPILQGCIKESLRMWPPISGIMPRISDRDAVVCGVHVPAGTNVAWSAKAVMRNKDVFGVDADMFRPGRWVRVDPDRLQTMDNTIDLCFGQGRWGCLGRPIALIELNKMIFELFRRFNFTVIDAEKPIRNSFYGVLIQSELNMRITRRE</sequence>
<evidence type="ECO:0000313" key="1">
    <source>
        <dbReference type="EMBL" id="KAJ3541361.1"/>
    </source>
</evidence>
<comment type="caution">
    <text evidence="1">The sequence shown here is derived from an EMBL/GenBank/DDBJ whole genome shotgun (WGS) entry which is preliminary data.</text>
</comment>
<dbReference type="Proteomes" id="UP001148629">
    <property type="component" value="Unassembled WGS sequence"/>
</dbReference>
<name>A0ACC1SK92_9HYPO</name>
<keyword evidence="2" id="KW-1185">Reference proteome</keyword>
<dbReference type="EMBL" id="JANRMS010000356">
    <property type="protein sequence ID" value="KAJ3541361.1"/>
    <property type="molecule type" value="Genomic_DNA"/>
</dbReference>